<dbReference type="SUPFAM" id="SSF56925">
    <property type="entry name" value="OMPA-like"/>
    <property type="match status" value="1"/>
</dbReference>
<organism evidence="2 3">
    <name type="scientific">Mucilaginibacter celer</name>
    <dbReference type="NCBI Taxonomy" id="2305508"/>
    <lineage>
        <taxon>Bacteria</taxon>
        <taxon>Pseudomonadati</taxon>
        <taxon>Bacteroidota</taxon>
        <taxon>Sphingobacteriia</taxon>
        <taxon>Sphingobacteriales</taxon>
        <taxon>Sphingobacteriaceae</taxon>
        <taxon>Mucilaginibacter</taxon>
    </lineage>
</organism>
<feature type="signal peptide" evidence="1">
    <location>
        <begin position="1"/>
        <end position="23"/>
    </location>
</feature>
<accession>A0A494VP05</accession>
<evidence type="ECO:0000256" key="1">
    <source>
        <dbReference type="SAM" id="SignalP"/>
    </source>
</evidence>
<dbReference type="InterPro" id="IPR011250">
    <property type="entry name" value="OMP/PagP_B-barrel"/>
</dbReference>
<dbReference type="OrthoDB" id="792302at2"/>
<dbReference type="RefSeq" id="WP_119410744.1">
    <property type="nucleotide sequence ID" value="NZ_CP032869.1"/>
</dbReference>
<name>A0A494VP05_9SPHI</name>
<keyword evidence="1" id="KW-0732">Signal</keyword>
<proteinExistence type="predicted"/>
<evidence type="ECO:0008006" key="4">
    <source>
        <dbReference type="Google" id="ProtNLM"/>
    </source>
</evidence>
<evidence type="ECO:0000313" key="3">
    <source>
        <dbReference type="Proteomes" id="UP000270046"/>
    </source>
</evidence>
<evidence type="ECO:0000313" key="2">
    <source>
        <dbReference type="EMBL" id="AYL97167.1"/>
    </source>
</evidence>
<sequence length="200" mass="22214">MFKPIRLIILGILFAFSSSVCFAQRGNQTSISVGTELNIPLNIGSVNYNKPDVVYQTGFGFNLKLEHPLAPSLHVTVNTGLVYFKSNLHYVYDYSAIDFPPGYIPHEDQPGPYVYLPVTAGLRYYPGKYFYLSAEAGSAFSLNNNSYTSFIYSGGAGAVVPIGKHQGIDFGVRFLRGYKSIDYDSPINQLGLNVAYKYRF</sequence>
<protein>
    <recommendedName>
        <fullName evidence="4">Outer membrane protein beta-barrel domain-containing protein</fullName>
    </recommendedName>
</protein>
<dbReference type="KEGG" id="muh:HYN43_018460"/>
<keyword evidence="3" id="KW-1185">Reference proteome</keyword>
<gene>
    <name evidence="2" type="ORF">HYN43_018460</name>
</gene>
<feature type="chain" id="PRO_5019827569" description="Outer membrane protein beta-barrel domain-containing protein" evidence="1">
    <location>
        <begin position="24"/>
        <end position="200"/>
    </location>
</feature>
<dbReference type="Proteomes" id="UP000270046">
    <property type="component" value="Chromosome"/>
</dbReference>
<reference evidence="2 3" key="1">
    <citation type="submission" date="2018-10" db="EMBL/GenBank/DDBJ databases">
        <title>Genome sequencing of Mucilaginibacter sp. HYN0043.</title>
        <authorList>
            <person name="Kim M."/>
            <person name="Yi H."/>
        </authorList>
    </citation>
    <scope>NUCLEOTIDE SEQUENCE [LARGE SCALE GENOMIC DNA]</scope>
    <source>
        <strain evidence="2 3">HYN0043</strain>
    </source>
</reference>
<dbReference type="AlphaFoldDB" id="A0A494VP05"/>
<dbReference type="EMBL" id="CP032869">
    <property type="protein sequence ID" value="AYL97167.1"/>
    <property type="molecule type" value="Genomic_DNA"/>
</dbReference>